<accession>A0ABS9C7T2</accession>
<dbReference type="RefSeq" id="WP_235132044.1">
    <property type="nucleotide sequence ID" value="NZ_JACSGT010000002.1"/>
</dbReference>
<proteinExistence type="predicted"/>
<evidence type="ECO:0000313" key="1">
    <source>
        <dbReference type="EMBL" id="MCF2220626.1"/>
    </source>
</evidence>
<name>A0ABS9C7T2_9FLAO</name>
<protein>
    <submittedName>
        <fullName evidence="1">Uncharacterized protein</fullName>
    </submittedName>
</protein>
<evidence type="ECO:0000313" key="2">
    <source>
        <dbReference type="Proteomes" id="UP001430374"/>
    </source>
</evidence>
<comment type="caution">
    <text evidence="1">The sequence shown here is derived from an EMBL/GenBank/DDBJ whole genome shotgun (WGS) entry which is preliminary data.</text>
</comment>
<reference evidence="1" key="1">
    <citation type="submission" date="2021-08" db="EMBL/GenBank/DDBJ databases">
        <title>Complete genome sequence of Chryseobacterium sp strain PS-8.</title>
        <authorList>
            <person name="Das S.K."/>
        </authorList>
    </citation>
    <scope>NUCLEOTIDE SEQUENCE</scope>
    <source>
        <strain evidence="1">PS-8</strain>
    </source>
</reference>
<dbReference type="EMBL" id="JACSGT010000002">
    <property type="protein sequence ID" value="MCF2220626.1"/>
    <property type="molecule type" value="Genomic_DNA"/>
</dbReference>
<keyword evidence="2" id="KW-1185">Reference proteome</keyword>
<sequence>MIERAGITASRGEIRAVNQLLYHSEEMDIKVTDDVFKEIMKQLDGRVEYIRYKKL</sequence>
<organism evidence="1 2">
    <name type="scientific">Chryseobacterium indicum</name>
    <dbReference type="NCBI Taxonomy" id="2766954"/>
    <lineage>
        <taxon>Bacteria</taxon>
        <taxon>Pseudomonadati</taxon>
        <taxon>Bacteroidota</taxon>
        <taxon>Flavobacteriia</taxon>
        <taxon>Flavobacteriales</taxon>
        <taxon>Weeksellaceae</taxon>
        <taxon>Chryseobacterium group</taxon>
        <taxon>Chryseobacterium</taxon>
    </lineage>
</organism>
<dbReference type="Proteomes" id="UP001430374">
    <property type="component" value="Unassembled WGS sequence"/>
</dbReference>
<gene>
    <name evidence="1" type="ORF">H9Q08_15160</name>
</gene>